<dbReference type="RefSeq" id="WP_006586072.1">
    <property type="nucleotide sequence ID" value="NZ_JAKHFC010000023.1"/>
</dbReference>
<accession>A0AAP3M379</accession>
<name>A0AAP3M379_9LACO</name>
<comment type="caution">
    <text evidence="4">The sequence shown here is derived from an EMBL/GenBank/DDBJ whole genome shotgun (WGS) entry which is preliminary data.</text>
</comment>
<reference evidence="4" key="1">
    <citation type="submission" date="2022-01" db="EMBL/GenBank/DDBJ databases">
        <title>VMRC isolate genome collection.</title>
        <authorList>
            <person name="France M."/>
            <person name="Rutt L."/>
            <person name="Humphrys M."/>
            <person name="Ravel J."/>
        </authorList>
    </citation>
    <scope>NUCLEOTIDE SEQUENCE</scope>
    <source>
        <strain evidence="4">C0127B5</strain>
    </source>
</reference>
<dbReference type="Gene3D" id="3.30.429.10">
    <property type="entry name" value="Macrophage Migration Inhibitory Factor"/>
    <property type="match status" value="2"/>
</dbReference>
<evidence type="ECO:0000259" key="3">
    <source>
        <dbReference type="Pfam" id="PF01361"/>
    </source>
</evidence>
<feature type="domain" description="4-oxalocrotonate tautomerase-like" evidence="3">
    <location>
        <begin position="2"/>
        <end position="60"/>
    </location>
</feature>
<dbReference type="GO" id="GO:0016853">
    <property type="term" value="F:isomerase activity"/>
    <property type="evidence" value="ECO:0007669"/>
    <property type="project" value="UniProtKB-KW"/>
</dbReference>
<dbReference type="Proteomes" id="UP001213015">
    <property type="component" value="Unassembled WGS sequence"/>
</dbReference>
<evidence type="ECO:0000313" key="4">
    <source>
        <dbReference type="EMBL" id="MCZ3844745.1"/>
    </source>
</evidence>
<evidence type="ECO:0000256" key="2">
    <source>
        <dbReference type="ARBA" id="ARBA00023235"/>
    </source>
</evidence>
<dbReference type="InterPro" id="IPR014347">
    <property type="entry name" value="Tautomerase/MIF_sf"/>
</dbReference>
<proteinExistence type="inferred from homology"/>
<organism evidence="4 5">
    <name type="scientific">Lactobacillus mulieris</name>
    <dbReference type="NCBI Taxonomy" id="2508708"/>
    <lineage>
        <taxon>Bacteria</taxon>
        <taxon>Bacillati</taxon>
        <taxon>Bacillota</taxon>
        <taxon>Bacilli</taxon>
        <taxon>Lactobacillales</taxon>
        <taxon>Lactobacillaceae</taxon>
        <taxon>Lactobacillus</taxon>
    </lineage>
</organism>
<evidence type="ECO:0000256" key="1">
    <source>
        <dbReference type="ARBA" id="ARBA00006723"/>
    </source>
</evidence>
<dbReference type="PANTHER" id="PTHR35530:SF1">
    <property type="entry name" value="2-HYDROXYMUCONATE TAUTOMERASE"/>
    <property type="match status" value="1"/>
</dbReference>
<comment type="similarity">
    <text evidence="1">Belongs to the 4-oxalocrotonate tautomerase family.</text>
</comment>
<protein>
    <submittedName>
        <fullName evidence="4">Tautomerase family protein</fullName>
    </submittedName>
</protein>
<dbReference type="PANTHER" id="PTHR35530">
    <property type="entry name" value="TAUTOMERASE-RELATED"/>
    <property type="match status" value="1"/>
</dbReference>
<dbReference type="Pfam" id="PF01361">
    <property type="entry name" value="Tautomerase"/>
    <property type="match status" value="1"/>
</dbReference>
<keyword evidence="2" id="KW-0413">Isomerase</keyword>
<evidence type="ECO:0000313" key="5">
    <source>
        <dbReference type="Proteomes" id="UP001213015"/>
    </source>
</evidence>
<dbReference type="AlphaFoldDB" id="A0AAP3M379"/>
<dbReference type="SUPFAM" id="SSF55331">
    <property type="entry name" value="Tautomerase/MIF"/>
    <property type="match status" value="1"/>
</dbReference>
<dbReference type="EMBL" id="JAKHLF010000005">
    <property type="protein sequence ID" value="MCZ3844745.1"/>
    <property type="molecule type" value="Genomic_DNA"/>
</dbReference>
<gene>
    <name evidence="4" type="ORF">L2422_04320</name>
</gene>
<sequence>MPYLRVKLACQKSNQNIKQIVAKELTHLAVTKLKKDPNAATVDIKLCEPEDWFIAGKPISQTNLNSFYLEIKITSGTNTREEKSQFVQASFAKMQELIGPLATTSYIVIQDVASDSWGFGGKTQEWRYITNK</sequence>
<dbReference type="InterPro" id="IPR004370">
    <property type="entry name" value="4-OT-like_dom"/>
</dbReference>